<evidence type="ECO:0000313" key="5">
    <source>
        <dbReference type="Proteomes" id="UP000001542"/>
    </source>
</evidence>
<organism evidence="4 5">
    <name type="scientific">Trichomonas vaginalis (strain ATCC PRA-98 / G3)</name>
    <dbReference type="NCBI Taxonomy" id="412133"/>
    <lineage>
        <taxon>Eukaryota</taxon>
        <taxon>Metamonada</taxon>
        <taxon>Parabasalia</taxon>
        <taxon>Trichomonadida</taxon>
        <taxon>Trichomonadidae</taxon>
        <taxon>Trichomonas</taxon>
    </lineage>
</organism>
<dbReference type="VEuPathDB" id="TrichDB:TVAGG3_0732030"/>
<accession>A2G094</accession>
<dbReference type="PANTHER" id="PTHR24126:SF66">
    <property type="entry name" value="CHROMOSOME UNDETERMINED SCAFFOLD_62, WHOLE GENOME SHOTGUN SEQUENCE"/>
    <property type="match status" value="1"/>
</dbReference>
<sequence length="1241" mass="144322">MTLFWLMEWSLHAKFIKNAAYLNHLDEIYKQFSKHLDILQRINFFYYKSDPTIKRYELDSNELPEFLRLFPEKEDPQAYINYCQENGIIHSFDIYNYSSSKKIVVSRMKLHIDLSDLDIKESFNSFVVIHTIFLYYGSIKNALFSFHEIDVKYQPIIIDEIKNNNLIKDANLKKGSKTLLIYACENNFTELAMALLELPADYKIKDELGNTSIYYCIKNSNSLLVQNHFQYSIYLLDQNNSVSFPLDLALKSSDELIKTQVCKYFFHHKWNINDEGEKMKQYFKKASDEIKVELIHKSIEIFNSQYYSFFFENVDDQFIDKYDLLTYAYVNIVKPNESEGQIYALLYQLLIRNVSISKLTEAIIERKDVSFFKFLFSNNDKSKRKISDIIFSNGKTLRAVLSDLASEDKCYKEMLDSITSNFKITVSTWEIIEYQMATFRTLFEGDQNLIYQEFISEPMLFVIFNFLKSIYDGNTSQVLYCINNGMDVNIVFDGIHPIMLCNDLEMLKLLIEKGSNFAQKISLTVSPSTVLGMEWFNPEHIIDSESNYYVEYYPVHAIVRYCNHEMLNYCVSCGLKLNILDSQNNTLMHHAAVRDSKIDPNASMIKYLFKKKLSIKTENIDGILPIHFALIKNPAAAKFLIENRADLGAKDRYGEIPLHYAVAYSTPEIVDLLLSKKRNYDICNNNLQYPINAIKYQTNTRTIIQILQVFVNHGASLDLPSYYDGDTIIFKYLKNYEVLRFLIDNGADLNHTNYKVGTPLSECIITDNYVGAKMLLEGGADVNQSNHMAKSVLFMCKNTEFMKLILQFYPILYMDSVKLYIRRRYIEIVKELIKYYPKEDHYSIFAEAISIGSYELVEYMIYHGFDFHSASIDGKTPIFDAILYNQVDILQLLIKSGAELEFTNIYGETALMAATSMLSQTLEMNDYMKLIISYNPSDSLKLLINQGVNYHALNKNGHNVTQNAIINGLISAWNVLSPLSLPPLTINQEEIRELREKLKDSDETLFTYISKHDDEWFYAVHNSIFENNDKYPDVNEANKYGETPVMCVIKYNKNPALLALLITAGADADLEYNGKTPLQICIENEYTDKIRTLLHLNSCDLNKKFDNRMSYFHLAIKMNKKLSMRALASYVFPDFVDKDGNSYLHYAALSNDREITYICLHVQEKYIVYNNENMSPLMLASSINSFRYIDQFIDFCDKHWIPIKDKYRSLFLAVMNRSFDSYYSILKIILCSVDPNSENMK</sequence>
<dbReference type="Proteomes" id="UP000001542">
    <property type="component" value="Unassembled WGS sequence"/>
</dbReference>
<dbReference type="InParanoid" id="A2G094"/>
<dbReference type="STRING" id="5722.A2G094"/>
<dbReference type="InterPro" id="IPR002110">
    <property type="entry name" value="Ankyrin_rpt"/>
</dbReference>
<keyword evidence="5" id="KW-1185">Reference proteome</keyword>
<dbReference type="Pfam" id="PF12796">
    <property type="entry name" value="Ank_2"/>
    <property type="match status" value="3"/>
</dbReference>
<dbReference type="PROSITE" id="PS50297">
    <property type="entry name" value="ANK_REP_REGION"/>
    <property type="match status" value="2"/>
</dbReference>
<evidence type="ECO:0000256" key="1">
    <source>
        <dbReference type="ARBA" id="ARBA00022737"/>
    </source>
</evidence>
<gene>
    <name evidence="4" type="ORF">TVAG_211800</name>
</gene>
<dbReference type="OrthoDB" id="1925304at2759"/>
<dbReference type="VEuPathDB" id="TrichDB:TVAGG3_0731990"/>
<evidence type="ECO:0000313" key="4">
    <source>
        <dbReference type="EMBL" id="EAX89429.1"/>
    </source>
</evidence>
<name>A2G094_TRIV3</name>
<dbReference type="InterPro" id="IPR036770">
    <property type="entry name" value="Ankyrin_rpt-contain_sf"/>
</dbReference>
<reference evidence="4" key="2">
    <citation type="journal article" date="2007" name="Science">
        <title>Draft genome sequence of the sexually transmitted pathogen Trichomonas vaginalis.</title>
        <authorList>
            <person name="Carlton J.M."/>
            <person name="Hirt R.P."/>
            <person name="Silva J.C."/>
            <person name="Delcher A.L."/>
            <person name="Schatz M."/>
            <person name="Zhao Q."/>
            <person name="Wortman J.R."/>
            <person name="Bidwell S.L."/>
            <person name="Alsmark U.C.M."/>
            <person name="Besteiro S."/>
            <person name="Sicheritz-Ponten T."/>
            <person name="Noel C.J."/>
            <person name="Dacks J.B."/>
            <person name="Foster P.G."/>
            <person name="Simillion C."/>
            <person name="Van de Peer Y."/>
            <person name="Miranda-Saavedra D."/>
            <person name="Barton G.J."/>
            <person name="Westrop G.D."/>
            <person name="Mueller S."/>
            <person name="Dessi D."/>
            <person name="Fiori P.L."/>
            <person name="Ren Q."/>
            <person name="Paulsen I."/>
            <person name="Zhang H."/>
            <person name="Bastida-Corcuera F.D."/>
            <person name="Simoes-Barbosa A."/>
            <person name="Brown M.T."/>
            <person name="Hayes R.D."/>
            <person name="Mukherjee M."/>
            <person name="Okumura C.Y."/>
            <person name="Schneider R."/>
            <person name="Smith A.J."/>
            <person name="Vanacova S."/>
            <person name="Villalvazo M."/>
            <person name="Haas B.J."/>
            <person name="Pertea M."/>
            <person name="Feldblyum T.V."/>
            <person name="Utterback T.R."/>
            <person name="Shu C.L."/>
            <person name="Osoegawa K."/>
            <person name="de Jong P.J."/>
            <person name="Hrdy I."/>
            <person name="Horvathova L."/>
            <person name="Zubacova Z."/>
            <person name="Dolezal P."/>
            <person name="Malik S.B."/>
            <person name="Logsdon J.M. Jr."/>
            <person name="Henze K."/>
            <person name="Gupta A."/>
            <person name="Wang C.C."/>
            <person name="Dunne R.L."/>
            <person name="Upcroft J.A."/>
            <person name="Upcroft P."/>
            <person name="White O."/>
            <person name="Salzberg S.L."/>
            <person name="Tang P."/>
            <person name="Chiu C.-H."/>
            <person name="Lee Y.-S."/>
            <person name="Embley T.M."/>
            <person name="Coombs G.H."/>
            <person name="Mottram J.C."/>
            <person name="Tachezy J."/>
            <person name="Fraser-Liggett C.M."/>
            <person name="Johnson P.J."/>
        </authorList>
    </citation>
    <scope>NUCLEOTIDE SEQUENCE [LARGE SCALE GENOMIC DNA]</scope>
    <source>
        <strain evidence="4">G3</strain>
    </source>
</reference>
<feature type="repeat" description="ANK" evidence="3">
    <location>
        <begin position="653"/>
        <end position="685"/>
    </location>
</feature>
<reference evidence="4" key="1">
    <citation type="submission" date="2006-10" db="EMBL/GenBank/DDBJ databases">
        <authorList>
            <person name="Amadeo P."/>
            <person name="Zhao Q."/>
            <person name="Wortman J."/>
            <person name="Fraser-Liggett C."/>
            <person name="Carlton J."/>
        </authorList>
    </citation>
    <scope>NUCLEOTIDE SEQUENCE</scope>
    <source>
        <strain evidence="4">G3</strain>
    </source>
</reference>
<keyword evidence="1" id="KW-0677">Repeat</keyword>
<dbReference type="SMART" id="SM00248">
    <property type="entry name" value="ANK"/>
    <property type="match status" value="17"/>
</dbReference>
<dbReference type="AlphaFoldDB" id="A2G094"/>
<keyword evidence="2 3" id="KW-0040">ANK repeat</keyword>
<dbReference type="PROSITE" id="PS50088">
    <property type="entry name" value="ANK_REPEAT"/>
    <property type="match status" value="2"/>
</dbReference>
<proteinExistence type="predicted"/>
<dbReference type="PANTHER" id="PTHR24126">
    <property type="entry name" value="ANKYRIN REPEAT, PH AND SEC7 DOMAIN CONTAINING PROTEIN SECG-RELATED"/>
    <property type="match status" value="1"/>
</dbReference>
<protein>
    <recommendedName>
        <fullName evidence="6">DUF3447 domain-containing protein</fullName>
    </recommendedName>
</protein>
<dbReference type="SMR" id="A2G094"/>
<dbReference type="SUPFAM" id="SSF48403">
    <property type="entry name" value="Ankyrin repeat"/>
    <property type="match status" value="4"/>
</dbReference>
<dbReference type="Gene3D" id="1.25.40.20">
    <property type="entry name" value="Ankyrin repeat-containing domain"/>
    <property type="match status" value="4"/>
</dbReference>
<evidence type="ECO:0008006" key="6">
    <source>
        <dbReference type="Google" id="ProtNLM"/>
    </source>
</evidence>
<evidence type="ECO:0000256" key="2">
    <source>
        <dbReference type="ARBA" id="ARBA00023043"/>
    </source>
</evidence>
<dbReference type="EMBL" id="DS114201">
    <property type="protein sequence ID" value="EAX89429.1"/>
    <property type="molecule type" value="Genomic_DNA"/>
</dbReference>
<dbReference type="eggNOG" id="KOG4177">
    <property type="taxonomic scope" value="Eukaryota"/>
</dbReference>
<feature type="repeat" description="ANK" evidence="3">
    <location>
        <begin position="873"/>
        <end position="905"/>
    </location>
</feature>
<dbReference type="VEuPathDB" id="TrichDB:TVAG_211800"/>
<evidence type="ECO:0000256" key="3">
    <source>
        <dbReference type="PROSITE-ProRule" id="PRU00023"/>
    </source>
</evidence>